<organism evidence="1 2">
    <name type="scientific">Sphingobium xenophagum</name>
    <dbReference type="NCBI Taxonomy" id="121428"/>
    <lineage>
        <taxon>Bacteria</taxon>
        <taxon>Pseudomonadati</taxon>
        <taxon>Pseudomonadota</taxon>
        <taxon>Alphaproteobacteria</taxon>
        <taxon>Sphingomonadales</taxon>
        <taxon>Sphingomonadaceae</taxon>
        <taxon>Sphingobium</taxon>
    </lineage>
</organism>
<dbReference type="PANTHER" id="PTHR35802">
    <property type="entry name" value="PROTEASE SYNTHASE AND SPORULATION PROTEIN PAI 2"/>
    <property type="match status" value="1"/>
</dbReference>
<accession>A0ABU1X6J2</accession>
<gene>
    <name evidence="1" type="ORF">J2W40_003602</name>
</gene>
<dbReference type="PANTHER" id="PTHR35802:SF1">
    <property type="entry name" value="PROTEASE SYNTHASE AND SPORULATION PROTEIN PAI 2"/>
    <property type="match status" value="1"/>
</dbReference>
<dbReference type="Gene3D" id="2.30.110.10">
    <property type="entry name" value="Electron Transport, Fmn-binding Protein, Chain A"/>
    <property type="match status" value="1"/>
</dbReference>
<keyword evidence="2" id="KW-1185">Reference proteome</keyword>
<name>A0ABU1X6J2_SPHXE</name>
<sequence>MRLIVSVMKYPPRDPDDVVTLIDQNPLCWLVSAGAAGFGASPLPLLAECDADGSLVALFGHMAIANPQVALLREQPSALVLVNGPQAYISPELLSNPTWVPTWNYAAAAVHVDVAFVPDETRESIERLTDRMEQGHAAPWKVSDAEARLPAMLPHIIAFRAYVRTIDGRFKLGRDESKAGINEIVGNMAHGPLRDWMRLYNEERLEEETKA</sequence>
<proteinExistence type="predicted"/>
<dbReference type="Pfam" id="PF04299">
    <property type="entry name" value="FMN_bind_2"/>
    <property type="match status" value="1"/>
</dbReference>
<evidence type="ECO:0000313" key="2">
    <source>
        <dbReference type="Proteomes" id="UP001267638"/>
    </source>
</evidence>
<dbReference type="EMBL" id="JAVDWV010000020">
    <property type="protein sequence ID" value="MDR7156757.1"/>
    <property type="molecule type" value="Genomic_DNA"/>
</dbReference>
<dbReference type="InterPro" id="IPR012349">
    <property type="entry name" value="Split_barrel_FMN-bd"/>
</dbReference>
<comment type="caution">
    <text evidence="1">The sequence shown here is derived from an EMBL/GenBank/DDBJ whole genome shotgun (WGS) entry which is preliminary data.</text>
</comment>
<protein>
    <submittedName>
        <fullName evidence="1">Transcriptional regulator</fullName>
    </submittedName>
</protein>
<reference evidence="1 2" key="1">
    <citation type="submission" date="2023-07" db="EMBL/GenBank/DDBJ databases">
        <title>Sorghum-associated microbial communities from plants grown in Nebraska, USA.</title>
        <authorList>
            <person name="Schachtman D."/>
        </authorList>
    </citation>
    <scope>NUCLEOTIDE SEQUENCE [LARGE SCALE GENOMIC DNA]</scope>
    <source>
        <strain evidence="1 2">4256</strain>
    </source>
</reference>
<dbReference type="InterPro" id="IPR007396">
    <property type="entry name" value="TR_PAI2-type"/>
</dbReference>
<dbReference type="PIRSF" id="PIRSF010372">
    <property type="entry name" value="PaiB"/>
    <property type="match status" value="1"/>
</dbReference>
<evidence type="ECO:0000313" key="1">
    <source>
        <dbReference type="EMBL" id="MDR7156757.1"/>
    </source>
</evidence>
<dbReference type="SUPFAM" id="SSF50475">
    <property type="entry name" value="FMN-binding split barrel"/>
    <property type="match status" value="1"/>
</dbReference>
<dbReference type="Proteomes" id="UP001267638">
    <property type="component" value="Unassembled WGS sequence"/>
</dbReference>